<evidence type="ECO:0000256" key="1">
    <source>
        <dbReference type="SAM" id="Phobius"/>
    </source>
</evidence>
<organism evidence="2 3">
    <name type="scientific">Papaver nudicaule</name>
    <name type="common">Iceland poppy</name>
    <dbReference type="NCBI Taxonomy" id="74823"/>
    <lineage>
        <taxon>Eukaryota</taxon>
        <taxon>Viridiplantae</taxon>
        <taxon>Streptophyta</taxon>
        <taxon>Embryophyta</taxon>
        <taxon>Tracheophyta</taxon>
        <taxon>Spermatophyta</taxon>
        <taxon>Magnoliopsida</taxon>
        <taxon>Ranunculales</taxon>
        <taxon>Papaveraceae</taxon>
        <taxon>Papaveroideae</taxon>
        <taxon>Papaver</taxon>
    </lineage>
</organism>
<keyword evidence="1" id="KW-1133">Transmembrane helix</keyword>
<keyword evidence="3" id="KW-1185">Reference proteome</keyword>
<dbReference type="PANTHER" id="PTHR11654">
    <property type="entry name" value="OLIGOPEPTIDE TRANSPORTER-RELATED"/>
    <property type="match status" value="1"/>
</dbReference>
<dbReference type="InterPro" id="IPR036259">
    <property type="entry name" value="MFS_trans_sf"/>
</dbReference>
<dbReference type="Gene3D" id="1.20.1250.20">
    <property type="entry name" value="MFS general substrate transporter like domains"/>
    <property type="match status" value="1"/>
</dbReference>
<protein>
    <submittedName>
        <fullName evidence="2">Uncharacterized protein</fullName>
    </submittedName>
</protein>
<keyword evidence="1" id="KW-0472">Membrane</keyword>
<dbReference type="EMBL" id="JAJJMA010244923">
    <property type="protein sequence ID" value="MCL7043282.1"/>
    <property type="molecule type" value="Genomic_DNA"/>
</dbReference>
<dbReference type="AlphaFoldDB" id="A0AA41VL27"/>
<comment type="caution">
    <text evidence="2">The sequence shown here is derived from an EMBL/GenBank/DDBJ whole genome shotgun (WGS) entry which is preliminary data.</text>
</comment>
<accession>A0AA41VL27</accession>
<sequence>MDRHIGTHSFKVPAGSFLVFTLVASAISLTLIDRILVPTYQKLMCQPLTSLQPWLHRPLWSDQLASSTSAVSMSAFWLVIPLALVGEAFHFPGQVALYYQEFPVSYIVLLPP</sequence>
<feature type="transmembrane region" description="Helical" evidence="1">
    <location>
        <begin position="12"/>
        <end position="32"/>
    </location>
</feature>
<reference evidence="2" key="1">
    <citation type="submission" date="2022-03" db="EMBL/GenBank/DDBJ databases">
        <title>A functionally conserved STORR gene fusion in Papaver species that diverged 16.8 million years ago.</title>
        <authorList>
            <person name="Catania T."/>
        </authorList>
    </citation>
    <scope>NUCLEOTIDE SEQUENCE</scope>
    <source>
        <strain evidence="2">S-191538</strain>
    </source>
</reference>
<proteinExistence type="predicted"/>
<evidence type="ECO:0000313" key="2">
    <source>
        <dbReference type="EMBL" id="MCL7043282.1"/>
    </source>
</evidence>
<gene>
    <name evidence="2" type="ORF">MKW94_000218</name>
</gene>
<name>A0AA41VL27_PAPNU</name>
<keyword evidence="1" id="KW-0812">Transmembrane</keyword>
<evidence type="ECO:0000313" key="3">
    <source>
        <dbReference type="Proteomes" id="UP001177140"/>
    </source>
</evidence>
<dbReference type="Proteomes" id="UP001177140">
    <property type="component" value="Unassembled WGS sequence"/>
</dbReference>